<dbReference type="Proteomes" id="UP000463961">
    <property type="component" value="Chromosome"/>
</dbReference>
<dbReference type="InterPro" id="IPR000086">
    <property type="entry name" value="NUDIX_hydrolase_dom"/>
</dbReference>
<comment type="cofactor">
    <cofactor evidence="2">
        <name>Mg(2+)</name>
        <dbReference type="ChEBI" id="CHEBI:18420"/>
    </cofactor>
</comment>
<dbReference type="Pfam" id="PF00293">
    <property type="entry name" value="NUDIX"/>
    <property type="match status" value="1"/>
</dbReference>
<evidence type="ECO:0000256" key="5">
    <source>
        <dbReference type="ARBA" id="ARBA00022801"/>
    </source>
</evidence>
<evidence type="ECO:0000259" key="8">
    <source>
        <dbReference type="PROSITE" id="PS51462"/>
    </source>
</evidence>
<dbReference type="GO" id="GO:0016787">
    <property type="term" value="F:hydrolase activity"/>
    <property type="evidence" value="ECO:0007669"/>
    <property type="project" value="UniProtKB-KW"/>
</dbReference>
<evidence type="ECO:0000256" key="3">
    <source>
        <dbReference type="ARBA" id="ARBA00007275"/>
    </source>
</evidence>
<evidence type="ECO:0000313" key="9">
    <source>
        <dbReference type="EMBL" id="BBU68982.1"/>
    </source>
</evidence>
<dbReference type="PANTHER" id="PTHR11839:SF18">
    <property type="entry name" value="NUDIX HYDROLASE DOMAIN-CONTAINING PROTEIN"/>
    <property type="match status" value="1"/>
</dbReference>
<dbReference type="EMBL" id="AP022345">
    <property type="protein sequence ID" value="BBU68982.1"/>
    <property type="molecule type" value="Genomic_DNA"/>
</dbReference>
<comment type="catalytic activity">
    <reaction evidence="1">
        <text>GDP-alpha-D-mannose + H2O = alpha-D-mannose 1-phosphate + GMP + 2 H(+)</text>
        <dbReference type="Rhea" id="RHEA:27978"/>
        <dbReference type="ChEBI" id="CHEBI:15377"/>
        <dbReference type="ChEBI" id="CHEBI:15378"/>
        <dbReference type="ChEBI" id="CHEBI:57527"/>
        <dbReference type="ChEBI" id="CHEBI:58115"/>
        <dbReference type="ChEBI" id="CHEBI:58409"/>
    </reaction>
</comment>
<dbReference type="AlphaFoldDB" id="A0A679HSB6"/>
<gene>
    <name evidence="9" type="ORF">ICHIAU1_12650</name>
</gene>
<evidence type="ECO:0000256" key="6">
    <source>
        <dbReference type="ARBA" id="ARBA00032162"/>
    </source>
</evidence>
<dbReference type="PROSITE" id="PS00893">
    <property type="entry name" value="NUDIX_BOX"/>
    <property type="match status" value="1"/>
</dbReference>
<evidence type="ECO:0000256" key="7">
    <source>
        <dbReference type="ARBA" id="ARBA00032272"/>
    </source>
</evidence>
<accession>A0A679HSB6</accession>
<name>A0A679HSB6_9RHOO</name>
<evidence type="ECO:0000256" key="4">
    <source>
        <dbReference type="ARBA" id="ARBA00016377"/>
    </source>
</evidence>
<evidence type="ECO:0000256" key="2">
    <source>
        <dbReference type="ARBA" id="ARBA00001946"/>
    </source>
</evidence>
<feature type="domain" description="Nudix hydrolase" evidence="8">
    <location>
        <begin position="42"/>
        <end position="179"/>
    </location>
</feature>
<evidence type="ECO:0000256" key="1">
    <source>
        <dbReference type="ARBA" id="ARBA00000847"/>
    </source>
</evidence>
<dbReference type="RefSeq" id="WP_162050262.1">
    <property type="nucleotide sequence ID" value="NZ_AP019011.1"/>
</dbReference>
<dbReference type="Gene3D" id="3.90.79.10">
    <property type="entry name" value="Nucleoside Triphosphate Pyrophosphohydrolase"/>
    <property type="match status" value="1"/>
</dbReference>
<organism evidence="9 10">
    <name type="scientific">Fluviibacter phosphoraccumulans</name>
    <dbReference type="NCBI Taxonomy" id="1751046"/>
    <lineage>
        <taxon>Bacteria</taxon>
        <taxon>Pseudomonadati</taxon>
        <taxon>Pseudomonadota</taxon>
        <taxon>Betaproteobacteria</taxon>
        <taxon>Rhodocyclales</taxon>
        <taxon>Fluviibacteraceae</taxon>
        <taxon>Fluviibacter</taxon>
    </lineage>
</organism>
<comment type="similarity">
    <text evidence="3">Belongs to the Nudix hydrolase family. NudK subfamily.</text>
</comment>
<dbReference type="SUPFAM" id="SSF55811">
    <property type="entry name" value="Nudix"/>
    <property type="match status" value="1"/>
</dbReference>
<sequence>MTDKDSHLIETCIDSERIWQGRLLDVHRDRVRLPDGSEGVREYVVHPGAVVIIPVLPDGRLIFERQYRYPVGRVMLELPAGKIDPNEDPLLTAKRELHEETGHAADQWRHLGTMHPTIGYANERIEIFLAQGLVSLGQNSLDEGEFLELVELSLPEAMEAVRRGELTDGKTLSALLWAEKVLTGVWA</sequence>
<dbReference type="InterPro" id="IPR015797">
    <property type="entry name" value="NUDIX_hydrolase-like_dom_sf"/>
</dbReference>
<proteinExistence type="inferred from homology"/>
<keyword evidence="10" id="KW-1185">Reference proteome</keyword>
<dbReference type="GO" id="GO:0019693">
    <property type="term" value="P:ribose phosphate metabolic process"/>
    <property type="evidence" value="ECO:0007669"/>
    <property type="project" value="TreeGrafter"/>
</dbReference>
<keyword evidence="5" id="KW-0378">Hydrolase</keyword>
<dbReference type="PANTHER" id="PTHR11839">
    <property type="entry name" value="UDP/ADP-SUGAR PYROPHOSPHATASE"/>
    <property type="match status" value="1"/>
</dbReference>
<dbReference type="InterPro" id="IPR020084">
    <property type="entry name" value="NUDIX_hydrolase_CS"/>
</dbReference>
<dbReference type="OrthoDB" id="9806150at2"/>
<dbReference type="PROSITE" id="PS51462">
    <property type="entry name" value="NUDIX"/>
    <property type="match status" value="1"/>
</dbReference>
<dbReference type="GO" id="GO:0006753">
    <property type="term" value="P:nucleoside phosphate metabolic process"/>
    <property type="evidence" value="ECO:0007669"/>
    <property type="project" value="TreeGrafter"/>
</dbReference>
<dbReference type="GO" id="GO:0005829">
    <property type="term" value="C:cytosol"/>
    <property type="evidence" value="ECO:0007669"/>
    <property type="project" value="TreeGrafter"/>
</dbReference>
<evidence type="ECO:0000313" key="10">
    <source>
        <dbReference type="Proteomes" id="UP000463961"/>
    </source>
</evidence>
<reference evidence="10" key="1">
    <citation type="submission" date="2020-01" db="EMBL/GenBank/DDBJ databases">
        <title>Phosphoaccumulans saitamaens gen. nov., sp. nov., a polyphosphate accumulating bacterium isolated from surface river water.</title>
        <authorList>
            <person name="Watanabe K."/>
            <person name="Suda W."/>
        </authorList>
    </citation>
    <scope>NUCLEOTIDE SEQUENCE [LARGE SCALE GENOMIC DNA]</scope>
    <source>
        <strain evidence="10">ICHIAU1</strain>
    </source>
</reference>
<protein>
    <recommendedName>
        <fullName evidence="4">GDP-mannose pyrophosphatase</fullName>
    </recommendedName>
    <alternativeName>
        <fullName evidence="6">GDP-mannose hydrolase</fullName>
    </alternativeName>
    <alternativeName>
        <fullName evidence="7">GDPMK</fullName>
    </alternativeName>
</protein>